<dbReference type="RefSeq" id="WP_006150143.1">
    <property type="nucleotide sequence ID" value="NZ_AFNN01000010.1"/>
</dbReference>
<feature type="compositionally biased region" description="Polar residues" evidence="1">
    <location>
        <begin position="346"/>
        <end position="356"/>
    </location>
</feature>
<gene>
    <name evidence="3" type="ORF">HMPREF9967_1679</name>
</gene>
<dbReference type="EMBL" id="AFNN01000010">
    <property type="protein sequence ID" value="EGL87117.1"/>
    <property type="molecule type" value="Genomic_DNA"/>
</dbReference>
<dbReference type="Pfam" id="PF13421">
    <property type="entry name" value="Band_7_1"/>
    <property type="match status" value="1"/>
</dbReference>
<accession>F5VZX8</accession>
<proteinExistence type="predicted"/>
<dbReference type="InterPro" id="IPR033880">
    <property type="entry name" value="SPFH_YdjI"/>
</dbReference>
<dbReference type="eggNOG" id="COG4260">
    <property type="taxonomic scope" value="Bacteria"/>
</dbReference>
<sequence length="460" mass="50775">MGFIRMAKEQIKGVVDVAKSAGINSLNDSKFKEAVVLPDHVSSDALAVKGTLLTKDPDGVSRQSNQHTGLLTDGSVVIVPQGYVAILVNNGTFLGDVLEAGSHEWRSGDNAWLLEKGGIRGTWENFKHRFSFAGQVVTQQEIIFVRIQPIAGNKFGTQNAVEYFSERYQQLLNIRFYGLFDIKISDPVLFYVSSISQQIEEHKPFTLQDIAQGTLRQNISPKIAIAISKFTNEYRVDIYSLNANQDTFNEIAKQEVNKVWTSLYGIEATNILLEDLSYDQESLELVRKLDSELVAMKYNTIEIEERRARNEALIAAANNEGNGNGMNMFMGMNLGQTLGGQLTQQAQPVSPNQTVPPVQPADPNQAFTPVQTASPEQVANPVETVSPEQPANSVESTNPEVTTPVQESTTQEVTTPAEETTKPEQSTNSEQTANKNFYIEVDGKYVLVTRNENGDIVPVN</sequence>
<dbReference type="CDD" id="cd03408">
    <property type="entry name" value="SPFH_like_u1"/>
    <property type="match status" value="1"/>
</dbReference>
<name>F5VZX8_9STRE</name>
<evidence type="ECO:0000256" key="1">
    <source>
        <dbReference type="SAM" id="MobiDB-lite"/>
    </source>
</evidence>
<organism evidence="3 4">
    <name type="scientific">Streptococcus infantis SK1076</name>
    <dbReference type="NCBI Taxonomy" id="1005705"/>
    <lineage>
        <taxon>Bacteria</taxon>
        <taxon>Bacillati</taxon>
        <taxon>Bacillota</taxon>
        <taxon>Bacilli</taxon>
        <taxon>Lactobacillales</taxon>
        <taxon>Streptococcaceae</taxon>
        <taxon>Streptococcus</taxon>
    </lineage>
</organism>
<evidence type="ECO:0000259" key="2">
    <source>
        <dbReference type="Pfam" id="PF13421"/>
    </source>
</evidence>
<feature type="compositionally biased region" description="Polar residues" evidence="1">
    <location>
        <begin position="365"/>
        <end position="377"/>
    </location>
</feature>
<dbReference type="PANTHER" id="PTHR37826">
    <property type="entry name" value="FLOTILLIN BAND_7_5 DOMAIN PROTEIN"/>
    <property type="match status" value="1"/>
</dbReference>
<reference evidence="3 4" key="1">
    <citation type="submission" date="2011-04" db="EMBL/GenBank/DDBJ databases">
        <authorList>
            <person name="Durkin A.S."/>
            <person name="Radune D."/>
            <person name="Hostetler J."/>
            <person name="Torralba M."/>
            <person name="Gillis M."/>
            <person name="Methe B."/>
            <person name="Sutton G."/>
            <person name="Nelson K.E."/>
        </authorList>
    </citation>
    <scope>NUCLEOTIDE SEQUENCE [LARGE SCALE GENOMIC DNA]</scope>
    <source>
        <strain evidence="3 4">SK1076</strain>
    </source>
</reference>
<dbReference type="Proteomes" id="UP000010138">
    <property type="component" value="Unassembled WGS sequence"/>
</dbReference>
<comment type="caution">
    <text evidence="3">The sequence shown here is derived from an EMBL/GenBank/DDBJ whole genome shotgun (WGS) entry which is preliminary data.</text>
</comment>
<evidence type="ECO:0000313" key="3">
    <source>
        <dbReference type="EMBL" id="EGL87117.1"/>
    </source>
</evidence>
<dbReference type="PANTHER" id="PTHR37826:SF2">
    <property type="entry name" value="ZINC-RIBBON DOMAIN-CONTAINING PROTEIN"/>
    <property type="match status" value="1"/>
</dbReference>
<feature type="compositionally biased region" description="Polar residues" evidence="1">
    <location>
        <begin position="386"/>
        <end position="435"/>
    </location>
</feature>
<feature type="region of interest" description="Disordered" evidence="1">
    <location>
        <begin position="341"/>
        <end position="435"/>
    </location>
</feature>
<protein>
    <submittedName>
        <fullName evidence="3">Conserved domain protein</fullName>
    </submittedName>
</protein>
<evidence type="ECO:0000313" key="4">
    <source>
        <dbReference type="Proteomes" id="UP000010138"/>
    </source>
</evidence>
<dbReference type="OrthoDB" id="9764015at2"/>
<dbReference type="AlphaFoldDB" id="F5VZX8"/>
<feature type="domain" description="SPFH" evidence="2">
    <location>
        <begin position="72"/>
        <end position="283"/>
    </location>
</feature>